<geneLocation type="plasmid" evidence="1 2">
    <name>p_unnamed2</name>
</geneLocation>
<protein>
    <submittedName>
        <fullName evidence="1">5'-methylthioadenosine phosphorylase</fullName>
    </submittedName>
</protein>
<reference evidence="1" key="1">
    <citation type="submission" date="2022-09" db="EMBL/GenBank/DDBJ databases">
        <title>Interaction between co-microsymbionts with complementary sets of symbiotic genes in legume-rhizobium systems.</title>
        <authorList>
            <person name="Safronova V."/>
            <person name="Sazanova A."/>
            <person name="Afonin A."/>
            <person name="Chirak E."/>
        </authorList>
    </citation>
    <scope>NUCLEOTIDE SEQUENCE</scope>
    <source>
        <strain evidence="1">A18/3m</strain>
    </source>
</reference>
<accession>A0ACD4CWA1</accession>
<keyword evidence="1" id="KW-0614">Plasmid</keyword>
<sequence>MSEQKVPSVDYALICGSANWGLRFPEDIQEPGISVIQGDMEFQTPWGKTSEWKLLEFDASITVDGKLRRALCVFSHGWPLDEIDHSAQRRVFWVLREAGVKKVVASSTVGSLSRAILERDFVIASDILELTQTQYSLLPGRVRYDCSGKQLVCPACAAIVERTARRLWPIENRVYGTSAGLVAAHAWGPRLTTPAEVTAYRTMGGDFINHSLAPEATLAREIGACFVNCAFVTAAYSSYFSPPQVNVLGEGVQVSLAPIASRIALQSVANFPIDETQCVCSQLRSEQNASHYNNR</sequence>
<evidence type="ECO:0000313" key="1">
    <source>
        <dbReference type="EMBL" id="UXN57870.1"/>
    </source>
</evidence>
<evidence type="ECO:0000313" key="2">
    <source>
        <dbReference type="Proteomes" id="UP001061991"/>
    </source>
</evidence>
<gene>
    <name evidence="1" type="ORF">N8E88_06110</name>
</gene>
<keyword evidence="2" id="KW-1185">Reference proteome</keyword>
<dbReference type="Proteomes" id="UP001061991">
    <property type="component" value="Plasmid p_unnamed2"/>
</dbReference>
<dbReference type="EMBL" id="CP104971">
    <property type="protein sequence ID" value="UXN57870.1"/>
    <property type="molecule type" value="Genomic_DNA"/>
</dbReference>
<organism evidence="1 2">
    <name type="scientific">Phyllobacterium zundukense</name>
    <dbReference type="NCBI Taxonomy" id="1867719"/>
    <lineage>
        <taxon>Bacteria</taxon>
        <taxon>Pseudomonadati</taxon>
        <taxon>Pseudomonadota</taxon>
        <taxon>Alphaproteobacteria</taxon>
        <taxon>Hyphomicrobiales</taxon>
        <taxon>Phyllobacteriaceae</taxon>
        <taxon>Phyllobacterium</taxon>
    </lineage>
</organism>
<proteinExistence type="predicted"/>
<name>A0ACD4CWA1_9HYPH</name>